<protein>
    <submittedName>
        <fullName evidence="7">MFS transporter</fullName>
    </submittedName>
</protein>
<dbReference type="InterPro" id="IPR011701">
    <property type="entry name" value="MFS"/>
</dbReference>
<keyword evidence="3 5" id="KW-1133">Transmembrane helix</keyword>
<sequence>MPPSIVSPAPPHDPVAAAPTAVRLLLAGLVANAMGHAFVLIVLPVLGREMGFGDIRTGLLLSLAAVVLTVAGPVWGQASERLGRRRVLLLGLSAAAAFPAALAAVVEARLDGMLDAVTAFALLLAARLALSAVAGGVMPAAQAFLADATTAERRAGGMGLMGAAFGVGTIAGAALAFGAGGARPAMALWLLAGLVAAAALLVGRGLRDIRPAGAAVGRGTAALRWRAIAPFLLITTCGLSVYSLLQQVTALRLQDAFGMSPAESIRTSGAAMMITMAAMIVVQGLIVRRLGWPPARLLRLGAVVAALAMLVAALAPAVPVLIAGMVGLGAGFGLLLPGNLAALSLRAGPAAQGKAAGVNAVAQGIGMAIGPLAGAALHQAAPAAPWWASLAVLLIAVGLAFRRRTFAD</sequence>
<feature type="transmembrane region" description="Helical" evidence="5">
    <location>
        <begin position="227"/>
        <end position="245"/>
    </location>
</feature>
<name>A0ABT5JJA0_RHOTP</name>
<feature type="transmembrane region" description="Helical" evidence="5">
    <location>
        <begin position="383"/>
        <end position="401"/>
    </location>
</feature>
<dbReference type="PRINTS" id="PR01035">
    <property type="entry name" value="TCRTETA"/>
</dbReference>
<reference evidence="7" key="1">
    <citation type="journal article" date="2023" name="Microbiol Resour">
        <title>Genome Sequences of Rhodoplanes serenus and Two Thermotolerant Strains, Rhodoplanes tepidamans and 'Rhodoplanes cryptolactis,' Further Refine the Genus.</title>
        <authorList>
            <person name="Rayyan A.A."/>
            <person name="Kyndt J.A."/>
        </authorList>
    </citation>
    <scope>NUCLEOTIDE SEQUENCE</scope>
    <source>
        <strain evidence="7">DSM 9987</strain>
    </source>
</reference>
<dbReference type="Pfam" id="PF07690">
    <property type="entry name" value="MFS_1"/>
    <property type="match status" value="1"/>
</dbReference>
<feature type="transmembrane region" description="Helical" evidence="5">
    <location>
        <begin position="265"/>
        <end position="285"/>
    </location>
</feature>
<feature type="transmembrane region" description="Helical" evidence="5">
    <location>
        <begin position="355"/>
        <end position="377"/>
    </location>
</feature>
<keyword evidence="2 5" id="KW-0812">Transmembrane</keyword>
<dbReference type="InterPro" id="IPR020846">
    <property type="entry name" value="MFS_dom"/>
</dbReference>
<evidence type="ECO:0000256" key="3">
    <source>
        <dbReference type="ARBA" id="ARBA00022989"/>
    </source>
</evidence>
<feature type="transmembrane region" description="Helical" evidence="5">
    <location>
        <begin position="55"/>
        <end position="75"/>
    </location>
</feature>
<organism evidence="7 8">
    <name type="scientific">Rhodoplanes tepidamans</name>
    <name type="common">Rhodoplanes cryptolactis</name>
    <dbReference type="NCBI Taxonomy" id="200616"/>
    <lineage>
        <taxon>Bacteria</taxon>
        <taxon>Pseudomonadati</taxon>
        <taxon>Pseudomonadota</taxon>
        <taxon>Alphaproteobacteria</taxon>
        <taxon>Hyphomicrobiales</taxon>
        <taxon>Nitrobacteraceae</taxon>
        <taxon>Rhodoplanes</taxon>
    </lineage>
</organism>
<evidence type="ECO:0000259" key="6">
    <source>
        <dbReference type="PROSITE" id="PS50850"/>
    </source>
</evidence>
<dbReference type="PANTHER" id="PTHR23546:SF1">
    <property type="entry name" value="MEMBRANE PROTEIN"/>
    <property type="match status" value="1"/>
</dbReference>
<dbReference type="RefSeq" id="WP_272780251.1">
    <property type="nucleotide sequence ID" value="NZ_JAQQLI010000072.1"/>
</dbReference>
<feature type="transmembrane region" description="Helical" evidence="5">
    <location>
        <begin position="297"/>
        <end position="315"/>
    </location>
</feature>
<dbReference type="PROSITE" id="PS50850">
    <property type="entry name" value="MFS"/>
    <property type="match status" value="1"/>
</dbReference>
<evidence type="ECO:0000256" key="2">
    <source>
        <dbReference type="ARBA" id="ARBA00022692"/>
    </source>
</evidence>
<dbReference type="InterPro" id="IPR036259">
    <property type="entry name" value="MFS_trans_sf"/>
</dbReference>
<keyword evidence="8" id="KW-1185">Reference proteome</keyword>
<dbReference type="PANTHER" id="PTHR23546">
    <property type="entry name" value="TRANSPORT PROTEIN"/>
    <property type="match status" value="1"/>
</dbReference>
<gene>
    <name evidence="7" type="ORF">PQJ73_27410</name>
</gene>
<dbReference type="EMBL" id="JAQQLI010000072">
    <property type="protein sequence ID" value="MDC7789426.1"/>
    <property type="molecule type" value="Genomic_DNA"/>
</dbReference>
<feature type="transmembrane region" description="Helical" evidence="5">
    <location>
        <begin position="321"/>
        <end position="343"/>
    </location>
</feature>
<feature type="transmembrane region" description="Helical" evidence="5">
    <location>
        <begin position="158"/>
        <end position="180"/>
    </location>
</feature>
<evidence type="ECO:0000256" key="1">
    <source>
        <dbReference type="ARBA" id="ARBA00004141"/>
    </source>
</evidence>
<feature type="transmembrane region" description="Helical" evidence="5">
    <location>
        <begin position="118"/>
        <end position="146"/>
    </location>
</feature>
<accession>A0ABT5JJA0</accession>
<dbReference type="Gene3D" id="1.20.1250.20">
    <property type="entry name" value="MFS general substrate transporter like domains"/>
    <property type="match status" value="1"/>
</dbReference>
<comment type="subcellular location">
    <subcellularLocation>
        <location evidence="1">Membrane</location>
        <topology evidence="1">Multi-pass membrane protein</topology>
    </subcellularLocation>
</comment>
<evidence type="ECO:0000256" key="5">
    <source>
        <dbReference type="SAM" id="Phobius"/>
    </source>
</evidence>
<keyword evidence="4 5" id="KW-0472">Membrane</keyword>
<feature type="domain" description="Major facilitator superfamily (MFS) profile" evidence="6">
    <location>
        <begin position="21"/>
        <end position="406"/>
    </location>
</feature>
<dbReference type="InterPro" id="IPR001958">
    <property type="entry name" value="Tet-R_TetA/multi-R_MdtG-like"/>
</dbReference>
<evidence type="ECO:0000313" key="7">
    <source>
        <dbReference type="EMBL" id="MDC7789426.1"/>
    </source>
</evidence>
<dbReference type="SUPFAM" id="SSF103473">
    <property type="entry name" value="MFS general substrate transporter"/>
    <property type="match status" value="1"/>
</dbReference>
<evidence type="ECO:0000256" key="4">
    <source>
        <dbReference type="ARBA" id="ARBA00023136"/>
    </source>
</evidence>
<feature type="transmembrane region" description="Helical" evidence="5">
    <location>
        <begin position="21"/>
        <end position="43"/>
    </location>
</feature>
<proteinExistence type="predicted"/>
<feature type="transmembrane region" description="Helical" evidence="5">
    <location>
        <begin position="87"/>
        <end position="106"/>
    </location>
</feature>
<evidence type="ECO:0000313" key="8">
    <source>
        <dbReference type="Proteomes" id="UP001165652"/>
    </source>
</evidence>
<dbReference type="Proteomes" id="UP001165652">
    <property type="component" value="Unassembled WGS sequence"/>
</dbReference>
<feature type="transmembrane region" description="Helical" evidence="5">
    <location>
        <begin position="186"/>
        <end position="206"/>
    </location>
</feature>
<comment type="caution">
    <text evidence="7">The sequence shown here is derived from an EMBL/GenBank/DDBJ whole genome shotgun (WGS) entry which is preliminary data.</text>
</comment>
<reference evidence="7" key="2">
    <citation type="submission" date="2023-02" db="EMBL/GenBank/DDBJ databases">
        <authorList>
            <person name="Rayyan A."/>
            <person name="Meyer T."/>
            <person name="Kyndt J.A."/>
        </authorList>
    </citation>
    <scope>NUCLEOTIDE SEQUENCE</scope>
    <source>
        <strain evidence="7">DSM 9987</strain>
    </source>
</reference>